<gene>
    <name evidence="1" type="ORF">PVE_R2G0664</name>
</gene>
<evidence type="ECO:0000313" key="1">
    <source>
        <dbReference type="EMBL" id="SBW84690.1"/>
    </source>
</evidence>
<dbReference type="AlphaFoldDB" id="A0A1D3K8Q5"/>
<accession>A0A1D3K8Q5</accession>
<name>A0A1D3K8Q5_PSEVE</name>
<evidence type="ECO:0000313" key="2">
    <source>
        <dbReference type="Proteomes" id="UP000245431"/>
    </source>
</evidence>
<proteinExistence type="predicted"/>
<organism evidence="1 2">
    <name type="scientific">Pseudomonas veronii 1YdBTEX2</name>
    <dbReference type="NCBI Taxonomy" id="1295141"/>
    <lineage>
        <taxon>Bacteria</taxon>
        <taxon>Pseudomonadati</taxon>
        <taxon>Pseudomonadota</taxon>
        <taxon>Gammaproteobacteria</taxon>
        <taxon>Pseudomonadales</taxon>
        <taxon>Pseudomonadaceae</taxon>
        <taxon>Pseudomonas</taxon>
    </lineage>
</organism>
<dbReference type="EMBL" id="LT599584">
    <property type="protein sequence ID" value="SBW84690.1"/>
    <property type="molecule type" value="Genomic_DNA"/>
</dbReference>
<reference evidence="2" key="1">
    <citation type="submission" date="2016-07" db="EMBL/GenBank/DDBJ databases">
        <authorList>
            <person name="Florea S."/>
            <person name="Webb J.S."/>
            <person name="Jaromczyk J."/>
            <person name="Schardl C.L."/>
        </authorList>
    </citation>
    <scope>NUCLEOTIDE SEQUENCE [LARGE SCALE GENOMIC DNA]</scope>
    <source>
        <strain evidence="2">1YdBTEX2</strain>
    </source>
</reference>
<sequence>MRPAPFCSTFPIVRRQILDLARLGSLSGVGPSQWIRFEQPVVWLREASSQVVFEHGGHVLETGASYVDSGGYLTSLYSAIESAKHECEVYGVSAHSILIVRVVLSIIDIPVVACPTPPNAFRAGNYFYKAESEEGTWFHFADADMRAVAEAKSSSERDTAWQELSRLTSVEVEVPDGLWSSRGDAPGYSDTYRADQYVHHQRNIVQALIAGAEVGALRAG</sequence>
<dbReference type="Proteomes" id="UP000245431">
    <property type="component" value="Chromosome PVE_r2"/>
</dbReference>
<protein>
    <submittedName>
        <fullName evidence="1">Uncharacterized protein</fullName>
    </submittedName>
</protein>